<proteinExistence type="predicted"/>
<organism evidence="1">
    <name type="scientific">Caulobacter phage BL57</name>
    <dbReference type="NCBI Taxonomy" id="3348355"/>
    <lineage>
        <taxon>Viruses</taxon>
    </lineage>
</organism>
<protein>
    <submittedName>
        <fullName evidence="1">Uncharacterized protein</fullName>
    </submittedName>
</protein>
<dbReference type="EMBL" id="PQ287320">
    <property type="protein sequence ID" value="XHV10745.1"/>
    <property type="molecule type" value="Genomic_DNA"/>
</dbReference>
<accession>A0AB74UKV4</accession>
<reference evidence="1" key="1">
    <citation type="submission" date="2024-10" db="EMBL/GenBank/DDBJ databases">
        <title>Genetic diversity among independent isolates of the Dolichocephalovirinae subfamily.</title>
        <authorList>
            <person name="Ely B."/>
            <person name="Thomas Q."/>
            <person name="Mohammadi T."/>
        </authorList>
    </citation>
    <scope>NUCLEOTIDE SEQUENCE</scope>
</reference>
<evidence type="ECO:0000313" key="1">
    <source>
        <dbReference type="EMBL" id="XHV10745.1"/>
    </source>
</evidence>
<name>A0AB74UKV4_9VIRU</name>
<sequence>MTTDDSQAKRAAEIMDARYGETWRHRPMLRSPEWAQAWEEAGRIPPEDLQDD</sequence>
<gene>
    <name evidence="1" type="ORF">BL57_273</name>
</gene>